<feature type="domain" description="Sieve element occlusion C-terminal" evidence="3">
    <location>
        <begin position="516"/>
        <end position="653"/>
    </location>
</feature>
<dbReference type="Pfam" id="PF14576">
    <property type="entry name" value="SEO_N"/>
    <property type="match status" value="1"/>
</dbReference>
<gene>
    <name evidence="4" type="ORF">L3X38_004115</name>
</gene>
<accession>A0AAD4ZNC8</accession>
<organism evidence="4 5">
    <name type="scientific">Prunus dulcis</name>
    <name type="common">Almond</name>
    <name type="synonym">Amygdalus dulcis</name>
    <dbReference type="NCBI Taxonomy" id="3755"/>
    <lineage>
        <taxon>Eukaryota</taxon>
        <taxon>Viridiplantae</taxon>
        <taxon>Streptophyta</taxon>
        <taxon>Embryophyta</taxon>
        <taxon>Tracheophyta</taxon>
        <taxon>Spermatophyta</taxon>
        <taxon>Magnoliopsida</taxon>
        <taxon>eudicotyledons</taxon>
        <taxon>Gunneridae</taxon>
        <taxon>Pentapetalae</taxon>
        <taxon>rosids</taxon>
        <taxon>fabids</taxon>
        <taxon>Rosales</taxon>
        <taxon>Rosaceae</taxon>
        <taxon>Amygdaloideae</taxon>
        <taxon>Amygdaleae</taxon>
        <taxon>Prunus</taxon>
    </lineage>
</organism>
<dbReference type="SUPFAM" id="SSF52833">
    <property type="entry name" value="Thioredoxin-like"/>
    <property type="match status" value="1"/>
</dbReference>
<dbReference type="Pfam" id="PF13905">
    <property type="entry name" value="Thioredoxin_8"/>
    <property type="match status" value="1"/>
</dbReference>
<dbReference type="InterPro" id="IPR039299">
    <property type="entry name" value="SEOA"/>
</dbReference>
<evidence type="ECO:0008006" key="6">
    <source>
        <dbReference type="Google" id="ProtNLM"/>
    </source>
</evidence>
<dbReference type="InterPro" id="IPR012336">
    <property type="entry name" value="Thioredoxin-like_fold"/>
</dbReference>
<sequence>MTHHEENMSVDQIWTVVHDNHFPDQRQPSFCVHGLLSVTGSIIEDAANNSIVDINQQQKNAPALTISNVDDTFISPLYLLKSINCKMSSWNADPHAKQVSLHQRTEVILQKLKQFSLEAKAVLTLAAFALEYGDFWQLARQYGRCDKLTKSVAILKRVSIFIKRKASVVELNNLIMETYHVIGYIVKLEDLLHNNNPNDVPTLTTAGRKIPTAVYWTIFTIVACTDEINRITNDRDEPDNLPKLSGEKINELVMELKEQYDRCVKEKAEAAKYLWIFKELVICDNITKVISTLILYNDTEQPVISCDSNNTKIDGDTFINEVRGKYVLFYISSLENVSKEELLLLANLYKKIDEEYKCKIVWIPFEGDWTTEAEKKKLQFKKWSEQMPWYAVQYFSSPSYMYLKKEWKVRGNSTAVLINPQGKVENTNALTLIKEFGIYFFAFLDIKVPTMLKPVVDHITKDNDQLLNSMENQGYTFFIGGNEKTTTDLSRKITKAKFAIDKELKIQIELASVRKESETSKTFWFGMENLFFSLAHSSNEYEYKQVTKEVHKLLSYKDDIDGWIMLTKGWTVVTCGQANTIVTTLEKFSVWKQHIIGKEWGDAFTKYHDSLITGKQGLSCITFQIAGNAPMHLDCPVCDDPMETKLVKYNCCHPRLQNAAN</sequence>
<evidence type="ECO:0000259" key="3">
    <source>
        <dbReference type="Pfam" id="PF14577"/>
    </source>
</evidence>
<evidence type="ECO:0000259" key="2">
    <source>
        <dbReference type="Pfam" id="PF14576"/>
    </source>
</evidence>
<dbReference type="InterPro" id="IPR027944">
    <property type="entry name" value="SEO_C"/>
</dbReference>
<proteinExistence type="predicted"/>
<dbReference type="InterPro" id="IPR036249">
    <property type="entry name" value="Thioredoxin-like_sf"/>
</dbReference>
<comment type="caution">
    <text evidence="4">The sequence shown here is derived from an EMBL/GenBank/DDBJ whole genome shotgun (WGS) entry which is preliminary data.</text>
</comment>
<dbReference type="Pfam" id="PF14577">
    <property type="entry name" value="SEO_C"/>
    <property type="match status" value="1"/>
</dbReference>
<feature type="domain" description="Sieve element occlusion N-terminal" evidence="2">
    <location>
        <begin position="11"/>
        <end position="270"/>
    </location>
</feature>
<reference evidence="4 5" key="1">
    <citation type="journal article" date="2022" name="G3 (Bethesda)">
        <title>Whole-genome sequence and methylome profiling of the almond [Prunus dulcis (Mill.) D.A. Webb] cultivar 'Nonpareil'.</title>
        <authorList>
            <person name="D'Amico-Willman K.M."/>
            <person name="Ouma W.Z."/>
            <person name="Meulia T."/>
            <person name="Sideli G.M."/>
            <person name="Gradziel T.M."/>
            <person name="Fresnedo-Ramirez J."/>
        </authorList>
    </citation>
    <scope>NUCLEOTIDE SEQUENCE [LARGE SCALE GENOMIC DNA]</scope>
    <source>
        <strain evidence="4">Clone GOH B32 T37-40</strain>
    </source>
</reference>
<evidence type="ECO:0000313" key="5">
    <source>
        <dbReference type="Proteomes" id="UP001054821"/>
    </source>
</evidence>
<dbReference type="GO" id="GO:0010088">
    <property type="term" value="P:phloem development"/>
    <property type="evidence" value="ECO:0007669"/>
    <property type="project" value="InterPro"/>
</dbReference>
<evidence type="ECO:0000259" key="1">
    <source>
        <dbReference type="Pfam" id="PF13905"/>
    </source>
</evidence>
<dbReference type="PANTHER" id="PTHR33232">
    <property type="entry name" value="PROTEIN SIEVE ELEMENT OCCLUSION B-LIKE"/>
    <property type="match status" value="1"/>
</dbReference>
<dbReference type="Proteomes" id="UP001054821">
    <property type="component" value="Chromosome 1"/>
</dbReference>
<evidence type="ECO:0000313" key="4">
    <source>
        <dbReference type="EMBL" id="KAI5351224.1"/>
    </source>
</evidence>
<dbReference type="EMBL" id="JAJFAZ020000001">
    <property type="protein sequence ID" value="KAI5351224.1"/>
    <property type="molecule type" value="Genomic_DNA"/>
</dbReference>
<dbReference type="InterPro" id="IPR027942">
    <property type="entry name" value="SEO_N"/>
</dbReference>
<feature type="domain" description="Thioredoxin-like fold" evidence="1">
    <location>
        <begin position="325"/>
        <end position="424"/>
    </location>
</feature>
<dbReference type="PANTHER" id="PTHR33232:SF18">
    <property type="entry name" value="PROTEIN SIEVE ELEMENT OCCLUSION B-LIKE"/>
    <property type="match status" value="1"/>
</dbReference>
<keyword evidence="5" id="KW-1185">Reference proteome</keyword>
<protein>
    <recommendedName>
        <fullName evidence="6">Protein SIEVE ELEMENT OCCLUSION B-like</fullName>
    </recommendedName>
</protein>
<name>A0AAD4ZNC8_PRUDU</name>
<dbReference type="Gene3D" id="3.40.30.10">
    <property type="entry name" value="Glutaredoxin"/>
    <property type="match status" value="1"/>
</dbReference>
<dbReference type="AlphaFoldDB" id="A0AAD4ZNC8"/>